<dbReference type="HOGENOM" id="CLU_2643302_0_0_1"/>
<reference evidence="1" key="2">
    <citation type="submission" date="2015-06" db="UniProtKB">
        <authorList>
            <consortium name="EnsemblProtists"/>
        </authorList>
    </citation>
    <scope>IDENTIFICATION</scope>
    <source>
        <strain evidence="1">Emoy2</strain>
    </source>
</reference>
<dbReference type="Proteomes" id="UP000011713">
    <property type="component" value="Unassembled WGS sequence"/>
</dbReference>
<dbReference type="InParanoid" id="M4B644"/>
<keyword evidence="2" id="KW-1185">Reference proteome</keyword>
<reference evidence="2" key="1">
    <citation type="journal article" date="2010" name="Science">
        <title>Signatures of adaptation to obligate biotrophy in the Hyaloperonospora arabidopsidis genome.</title>
        <authorList>
            <person name="Baxter L."/>
            <person name="Tripathy S."/>
            <person name="Ishaque N."/>
            <person name="Boot N."/>
            <person name="Cabral A."/>
            <person name="Kemen E."/>
            <person name="Thines M."/>
            <person name="Ah-Fong A."/>
            <person name="Anderson R."/>
            <person name="Badejoko W."/>
            <person name="Bittner-Eddy P."/>
            <person name="Boore J.L."/>
            <person name="Chibucos M.C."/>
            <person name="Coates M."/>
            <person name="Dehal P."/>
            <person name="Delehaunty K."/>
            <person name="Dong S."/>
            <person name="Downton P."/>
            <person name="Dumas B."/>
            <person name="Fabro G."/>
            <person name="Fronick C."/>
            <person name="Fuerstenberg S.I."/>
            <person name="Fulton L."/>
            <person name="Gaulin E."/>
            <person name="Govers F."/>
            <person name="Hughes L."/>
            <person name="Humphray S."/>
            <person name="Jiang R.H."/>
            <person name="Judelson H."/>
            <person name="Kamoun S."/>
            <person name="Kyung K."/>
            <person name="Meijer H."/>
            <person name="Minx P."/>
            <person name="Morris P."/>
            <person name="Nelson J."/>
            <person name="Phuntumart V."/>
            <person name="Qutob D."/>
            <person name="Rehmany A."/>
            <person name="Rougon-Cardoso A."/>
            <person name="Ryden P."/>
            <person name="Torto-Alalibo T."/>
            <person name="Studholme D."/>
            <person name="Wang Y."/>
            <person name="Win J."/>
            <person name="Wood J."/>
            <person name="Clifton S.W."/>
            <person name="Rogers J."/>
            <person name="Van den Ackerveken G."/>
            <person name="Jones J.D."/>
            <person name="McDowell J.M."/>
            <person name="Beynon J."/>
            <person name="Tyler B.M."/>
        </authorList>
    </citation>
    <scope>NUCLEOTIDE SEQUENCE [LARGE SCALE GENOMIC DNA]</scope>
    <source>
        <strain evidence="2">Emoy2</strain>
    </source>
</reference>
<dbReference type="EnsemblProtists" id="HpaT801745">
    <property type="protein sequence ID" value="HpaP801745"/>
    <property type="gene ID" value="HpaG801745"/>
</dbReference>
<sequence>MRKARQIIRIALMSDVDVHGRSRFLRLWVGDHQHLKRIRKCESLVLALVEGRHVESVTRHEGRHALRGSELFVINDE</sequence>
<evidence type="ECO:0000313" key="1">
    <source>
        <dbReference type="EnsemblProtists" id="HpaP801745"/>
    </source>
</evidence>
<organism evidence="1 2">
    <name type="scientific">Hyaloperonospora arabidopsidis (strain Emoy2)</name>
    <name type="common">Downy mildew agent</name>
    <name type="synonym">Peronospora arabidopsidis</name>
    <dbReference type="NCBI Taxonomy" id="559515"/>
    <lineage>
        <taxon>Eukaryota</taxon>
        <taxon>Sar</taxon>
        <taxon>Stramenopiles</taxon>
        <taxon>Oomycota</taxon>
        <taxon>Peronosporomycetes</taxon>
        <taxon>Peronosporales</taxon>
        <taxon>Peronosporaceae</taxon>
        <taxon>Hyaloperonospora</taxon>
    </lineage>
</organism>
<accession>M4B644</accession>
<evidence type="ECO:0000313" key="2">
    <source>
        <dbReference type="Proteomes" id="UP000011713"/>
    </source>
</evidence>
<dbReference type="VEuPathDB" id="FungiDB:HpaG801745"/>
<dbReference type="AlphaFoldDB" id="M4B644"/>
<name>M4B644_HYAAE</name>
<proteinExistence type="predicted"/>
<dbReference type="EMBL" id="JH598461">
    <property type="status" value="NOT_ANNOTATED_CDS"/>
    <property type="molecule type" value="Genomic_DNA"/>
</dbReference>
<protein>
    <submittedName>
        <fullName evidence="1">Uncharacterized protein</fullName>
    </submittedName>
</protein>